<accession>A0A2K4MK61</accession>
<evidence type="ECO:0000256" key="4">
    <source>
        <dbReference type="ARBA" id="ARBA00022989"/>
    </source>
</evidence>
<organism evidence="9 10">
    <name type="scientific">Chromobacterium sinusclupearum</name>
    <dbReference type="NCBI Taxonomy" id="2077146"/>
    <lineage>
        <taxon>Bacteria</taxon>
        <taxon>Pseudomonadati</taxon>
        <taxon>Pseudomonadota</taxon>
        <taxon>Betaproteobacteria</taxon>
        <taxon>Neisseriales</taxon>
        <taxon>Chromobacteriaceae</taxon>
        <taxon>Chromobacterium</taxon>
    </lineage>
</organism>
<evidence type="ECO:0000256" key="6">
    <source>
        <dbReference type="SAM" id="Phobius"/>
    </source>
</evidence>
<feature type="transmembrane region" description="Helical" evidence="6">
    <location>
        <begin position="38"/>
        <end position="56"/>
    </location>
</feature>
<proteinExistence type="predicted"/>
<keyword evidence="4 6" id="KW-1133">Transmembrane helix</keyword>
<evidence type="ECO:0000313" key="10">
    <source>
        <dbReference type="Proteomes" id="UP000236416"/>
    </source>
</evidence>
<sequence length="402" mass="43580">MSNGEMKQTMNHATVASQADDEIDLVAVMSRLARHRRWIAGSTVLFGGAALAYALLAKPVFTASTSIMPPQQQSSGISAMLGQLGGLAGAAGGIAGMKNPNDLYIGMLQSRTVADKLIARFKLQQRYEQDTADATRKSLQQVSSITSGKDGLISIAVDDVDPKFAATLANAYVDELKALNQSLAVTDAAKRRLFFEQQLKDTKAQLSAAEMGLRKTQEHTGMILPEGQLPAIVSTVTQLRATIAAKEVQLEAMKSFATPQNPAYIKTQQELTGLHEQLAKLDSGQGSDSNLFVPTGKIAQSGLEYMRKLRELKYQETIFELLSKQYEMAKIDEAKDSSLIQVLDTAVPPELKSKPKRALTVALGLFGGLIIGILSALLRDMLLSDSSRERRRELLLALKSSQ</sequence>
<comment type="caution">
    <text evidence="9">The sequence shown here is derived from an EMBL/GenBank/DDBJ whole genome shotgun (WGS) entry which is preliminary data.</text>
</comment>
<gene>
    <name evidence="9" type="ORF">C2134_16505</name>
</gene>
<evidence type="ECO:0000256" key="3">
    <source>
        <dbReference type="ARBA" id="ARBA00022692"/>
    </source>
</evidence>
<dbReference type="PANTHER" id="PTHR32309">
    <property type="entry name" value="TYROSINE-PROTEIN KINASE"/>
    <property type="match status" value="1"/>
</dbReference>
<protein>
    <recommendedName>
        <fullName evidence="11">Lipopolysaccharide biosynthesis protein</fullName>
    </recommendedName>
</protein>
<keyword evidence="3 6" id="KW-0812">Transmembrane</keyword>
<dbReference type="Pfam" id="PF13807">
    <property type="entry name" value="GNVR"/>
    <property type="match status" value="1"/>
</dbReference>
<feature type="domain" description="Polysaccharide chain length determinant N-terminal" evidence="7">
    <location>
        <begin position="21"/>
        <end position="119"/>
    </location>
</feature>
<dbReference type="InterPro" id="IPR032807">
    <property type="entry name" value="GNVR"/>
</dbReference>
<evidence type="ECO:0000259" key="8">
    <source>
        <dbReference type="Pfam" id="PF13807"/>
    </source>
</evidence>
<evidence type="ECO:0000256" key="1">
    <source>
        <dbReference type="ARBA" id="ARBA00004651"/>
    </source>
</evidence>
<dbReference type="EMBL" id="PPTF01000073">
    <property type="protein sequence ID" value="POA97432.1"/>
    <property type="molecule type" value="Genomic_DNA"/>
</dbReference>
<dbReference type="GO" id="GO:0004713">
    <property type="term" value="F:protein tyrosine kinase activity"/>
    <property type="evidence" value="ECO:0007669"/>
    <property type="project" value="TreeGrafter"/>
</dbReference>
<dbReference type="InterPro" id="IPR050445">
    <property type="entry name" value="Bact_polysacc_biosynth/exp"/>
</dbReference>
<feature type="domain" description="Tyrosine-protein kinase G-rich" evidence="8">
    <location>
        <begin position="305"/>
        <end position="381"/>
    </location>
</feature>
<keyword evidence="5 6" id="KW-0472">Membrane</keyword>
<name>A0A2K4MK61_9NEIS</name>
<dbReference type="Proteomes" id="UP000236416">
    <property type="component" value="Unassembled WGS sequence"/>
</dbReference>
<reference evidence="9 10" key="1">
    <citation type="submission" date="2018-01" db="EMBL/GenBank/DDBJ databases">
        <title>Genomic Sequence of Chromobacterium MWU13-2610 from wild cranberry bogs within the Cape Cod National Seashore.</title>
        <authorList>
            <person name="O'Hara-Hanley K."/>
            <person name="Soby S."/>
            <person name="Harrison A."/>
        </authorList>
    </citation>
    <scope>NUCLEOTIDE SEQUENCE [LARGE SCALE GENOMIC DNA]</scope>
    <source>
        <strain evidence="9 10">MWU13-2610</strain>
    </source>
</reference>
<dbReference type="Pfam" id="PF02706">
    <property type="entry name" value="Wzz"/>
    <property type="match status" value="1"/>
</dbReference>
<dbReference type="AlphaFoldDB" id="A0A2K4MK61"/>
<dbReference type="InterPro" id="IPR003856">
    <property type="entry name" value="LPS_length_determ_N"/>
</dbReference>
<dbReference type="GO" id="GO:0005886">
    <property type="term" value="C:plasma membrane"/>
    <property type="evidence" value="ECO:0007669"/>
    <property type="project" value="UniProtKB-SubCell"/>
</dbReference>
<evidence type="ECO:0000256" key="5">
    <source>
        <dbReference type="ARBA" id="ARBA00023136"/>
    </source>
</evidence>
<feature type="transmembrane region" description="Helical" evidence="6">
    <location>
        <begin position="76"/>
        <end position="97"/>
    </location>
</feature>
<evidence type="ECO:0008006" key="11">
    <source>
        <dbReference type="Google" id="ProtNLM"/>
    </source>
</evidence>
<feature type="transmembrane region" description="Helical" evidence="6">
    <location>
        <begin position="358"/>
        <end position="378"/>
    </location>
</feature>
<evidence type="ECO:0000256" key="2">
    <source>
        <dbReference type="ARBA" id="ARBA00022475"/>
    </source>
</evidence>
<dbReference type="PANTHER" id="PTHR32309:SF13">
    <property type="entry name" value="FERRIC ENTEROBACTIN TRANSPORT PROTEIN FEPE"/>
    <property type="match status" value="1"/>
</dbReference>
<keyword evidence="2" id="KW-1003">Cell membrane</keyword>
<comment type="subcellular location">
    <subcellularLocation>
        <location evidence="1">Cell membrane</location>
        <topology evidence="1">Multi-pass membrane protein</topology>
    </subcellularLocation>
</comment>
<keyword evidence="10" id="KW-1185">Reference proteome</keyword>
<evidence type="ECO:0000313" key="9">
    <source>
        <dbReference type="EMBL" id="POA97432.1"/>
    </source>
</evidence>
<evidence type="ECO:0000259" key="7">
    <source>
        <dbReference type="Pfam" id="PF02706"/>
    </source>
</evidence>